<dbReference type="PROSITE" id="PS51746">
    <property type="entry name" value="PPM_2"/>
    <property type="match status" value="1"/>
</dbReference>
<name>A0A0L0H6Z0_SPIPD</name>
<accession>A0A0L0H6Z0</accession>
<dbReference type="OrthoDB" id="659at2759"/>
<dbReference type="Proteomes" id="UP000053201">
    <property type="component" value="Unassembled WGS sequence"/>
</dbReference>
<keyword evidence="3" id="KW-1185">Reference proteome</keyword>
<dbReference type="PANTHER" id="PTHR13832:SF827">
    <property type="entry name" value="PROTEIN PHOSPHATASE 1L"/>
    <property type="match status" value="1"/>
</dbReference>
<dbReference type="InParanoid" id="A0A0L0H6Z0"/>
<reference evidence="2 3" key="1">
    <citation type="submission" date="2009-08" db="EMBL/GenBank/DDBJ databases">
        <title>The Genome Sequence of Spizellomyces punctatus strain DAOM BR117.</title>
        <authorList>
            <consortium name="The Broad Institute Genome Sequencing Platform"/>
            <person name="Russ C."/>
            <person name="Cuomo C."/>
            <person name="Shea T."/>
            <person name="Young S.K."/>
            <person name="Zeng Q."/>
            <person name="Koehrsen M."/>
            <person name="Haas B."/>
            <person name="Borodovsky M."/>
            <person name="Guigo R."/>
            <person name="Alvarado L."/>
            <person name="Berlin A."/>
            <person name="Bochicchio J."/>
            <person name="Borenstein D."/>
            <person name="Chapman S."/>
            <person name="Chen Z."/>
            <person name="Engels R."/>
            <person name="Freedman E."/>
            <person name="Gellesch M."/>
            <person name="Goldberg J."/>
            <person name="Griggs A."/>
            <person name="Gujja S."/>
            <person name="Heiman D."/>
            <person name="Hepburn T."/>
            <person name="Howarth C."/>
            <person name="Jen D."/>
            <person name="Larson L."/>
            <person name="Lewis B."/>
            <person name="Mehta T."/>
            <person name="Park D."/>
            <person name="Pearson M."/>
            <person name="Roberts A."/>
            <person name="Saif S."/>
            <person name="Shenoy N."/>
            <person name="Sisk P."/>
            <person name="Stolte C."/>
            <person name="Sykes S."/>
            <person name="Thomson T."/>
            <person name="Walk T."/>
            <person name="White J."/>
            <person name="Yandava C."/>
            <person name="Burger G."/>
            <person name="Gray M.W."/>
            <person name="Holland P.W.H."/>
            <person name="King N."/>
            <person name="Lang F.B.F."/>
            <person name="Roger A.J."/>
            <person name="Ruiz-Trillo I."/>
            <person name="Lander E."/>
            <person name="Nusbaum C."/>
        </authorList>
    </citation>
    <scope>NUCLEOTIDE SEQUENCE [LARGE SCALE GENOMIC DNA]</scope>
    <source>
        <strain evidence="2 3">DAOM BR117</strain>
    </source>
</reference>
<organism evidence="2 3">
    <name type="scientific">Spizellomyces punctatus (strain DAOM BR117)</name>
    <dbReference type="NCBI Taxonomy" id="645134"/>
    <lineage>
        <taxon>Eukaryota</taxon>
        <taxon>Fungi</taxon>
        <taxon>Fungi incertae sedis</taxon>
        <taxon>Chytridiomycota</taxon>
        <taxon>Chytridiomycota incertae sedis</taxon>
        <taxon>Chytridiomycetes</taxon>
        <taxon>Spizellomycetales</taxon>
        <taxon>Spizellomycetaceae</taxon>
        <taxon>Spizellomyces</taxon>
    </lineage>
</organism>
<protein>
    <recommendedName>
        <fullName evidence="1">PPM-type phosphatase domain-containing protein</fullName>
    </recommendedName>
</protein>
<dbReference type="Pfam" id="PF00481">
    <property type="entry name" value="PP2C"/>
    <property type="match status" value="1"/>
</dbReference>
<dbReference type="STRING" id="645134.A0A0L0H6Z0"/>
<dbReference type="GeneID" id="27691121"/>
<evidence type="ECO:0000313" key="2">
    <source>
        <dbReference type="EMBL" id="KNC96729.1"/>
    </source>
</evidence>
<dbReference type="InterPro" id="IPR015655">
    <property type="entry name" value="PP2C"/>
</dbReference>
<sequence length="160" mass="17870">MSEIRQLYLARQDGTGNYHAVRLSKEHKVDDEAEAARLDEASAKVKRDRVVGPGHAINMTRALGDFDFKLPTNGASADWISPVPHITQTTLSPADDFCIIASDGLWNHLDEFQLIPMIAEMRNKGKSPQQICDDFVKTLGQVKGSDNITFILLDFKWGEE</sequence>
<dbReference type="AlphaFoldDB" id="A0A0L0H6Z0"/>
<dbReference type="Gene3D" id="3.60.40.10">
    <property type="entry name" value="PPM-type phosphatase domain"/>
    <property type="match status" value="1"/>
</dbReference>
<dbReference type="RefSeq" id="XP_016604769.1">
    <property type="nucleotide sequence ID" value="XM_016756088.1"/>
</dbReference>
<dbReference type="eggNOG" id="KOG0699">
    <property type="taxonomic scope" value="Eukaryota"/>
</dbReference>
<dbReference type="SUPFAM" id="SSF81606">
    <property type="entry name" value="PP2C-like"/>
    <property type="match status" value="1"/>
</dbReference>
<dbReference type="VEuPathDB" id="FungiDB:SPPG_07938"/>
<gene>
    <name evidence="2" type="ORF">SPPG_07938</name>
</gene>
<dbReference type="SMART" id="SM00332">
    <property type="entry name" value="PP2Cc"/>
    <property type="match status" value="1"/>
</dbReference>
<dbReference type="OMA" id="CEEIMTH"/>
<dbReference type="InterPro" id="IPR001932">
    <property type="entry name" value="PPM-type_phosphatase-like_dom"/>
</dbReference>
<proteinExistence type="predicted"/>
<dbReference type="CDD" id="cd00143">
    <property type="entry name" value="PP2Cc"/>
    <property type="match status" value="1"/>
</dbReference>
<evidence type="ECO:0000259" key="1">
    <source>
        <dbReference type="PROSITE" id="PS51746"/>
    </source>
</evidence>
<dbReference type="GO" id="GO:0004722">
    <property type="term" value="F:protein serine/threonine phosphatase activity"/>
    <property type="evidence" value="ECO:0007669"/>
    <property type="project" value="InterPro"/>
</dbReference>
<dbReference type="InterPro" id="IPR036457">
    <property type="entry name" value="PPM-type-like_dom_sf"/>
</dbReference>
<dbReference type="EMBL" id="KQ257467">
    <property type="protein sequence ID" value="KNC96729.1"/>
    <property type="molecule type" value="Genomic_DNA"/>
</dbReference>
<dbReference type="PANTHER" id="PTHR13832">
    <property type="entry name" value="PROTEIN PHOSPHATASE 2C"/>
    <property type="match status" value="1"/>
</dbReference>
<feature type="domain" description="PPM-type phosphatase" evidence="1">
    <location>
        <begin position="1"/>
        <end position="155"/>
    </location>
</feature>
<evidence type="ECO:0000313" key="3">
    <source>
        <dbReference type="Proteomes" id="UP000053201"/>
    </source>
</evidence>